<evidence type="ECO:0000256" key="11">
    <source>
        <dbReference type="ARBA" id="ARBA00022909"/>
    </source>
</evidence>
<evidence type="ECO:0000256" key="3">
    <source>
        <dbReference type="ARBA" id="ARBA00004763"/>
    </source>
</evidence>
<comment type="pathway">
    <text evidence="3 14">Cofactor biosynthesis; tetrahydrofolate biosynthesis; 7,8-dihydrofolate from 2-amino-4-hydroxy-6-hydroxymethyl-7,8-dihydropteridine diphosphate and 4-aminobenzoate: step 1/2.</text>
</comment>
<dbReference type="Gene3D" id="3.20.20.20">
    <property type="entry name" value="Dihydropteroate synthase-like"/>
    <property type="match status" value="1"/>
</dbReference>
<evidence type="ECO:0000256" key="13">
    <source>
        <dbReference type="ARBA" id="ARBA00053449"/>
    </source>
</evidence>
<dbReference type="GO" id="GO:0046656">
    <property type="term" value="P:folic acid biosynthetic process"/>
    <property type="evidence" value="ECO:0007669"/>
    <property type="project" value="UniProtKB-KW"/>
</dbReference>
<keyword evidence="8 14" id="KW-0808">Transferase</keyword>
<dbReference type="CDD" id="cd00739">
    <property type="entry name" value="DHPS"/>
    <property type="match status" value="1"/>
</dbReference>
<keyword evidence="10 14" id="KW-0460">Magnesium</keyword>
<evidence type="ECO:0000256" key="14">
    <source>
        <dbReference type="RuleBase" id="RU361205"/>
    </source>
</evidence>
<comment type="cofactor">
    <cofactor evidence="2 14">
        <name>Mg(2+)</name>
        <dbReference type="ChEBI" id="CHEBI:18420"/>
    </cofactor>
</comment>
<dbReference type="InterPro" id="IPR011005">
    <property type="entry name" value="Dihydropteroate_synth-like_sf"/>
</dbReference>
<dbReference type="GO" id="GO:0004156">
    <property type="term" value="F:dihydropteroate synthase activity"/>
    <property type="evidence" value="ECO:0007669"/>
    <property type="project" value="UniProtKB-EC"/>
</dbReference>
<evidence type="ECO:0000259" key="15">
    <source>
        <dbReference type="PROSITE" id="PS50972"/>
    </source>
</evidence>
<comment type="catalytic activity">
    <reaction evidence="1">
        <text>(7,8-dihydropterin-6-yl)methyl diphosphate + 4-aminobenzoate = 7,8-dihydropteroate + diphosphate</text>
        <dbReference type="Rhea" id="RHEA:19949"/>
        <dbReference type="ChEBI" id="CHEBI:17836"/>
        <dbReference type="ChEBI" id="CHEBI:17839"/>
        <dbReference type="ChEBI" id="CHEBI:33019"/>
        <dbReference type="ChEBI" id="CHEBI:72950"/>
        <dbReference type="EC" id="2.5.1.15"/>
    </reaction>
</comment>
<comment type="subunit">
    <text evidence="5">Homodimer.</text>
</comment>
<dbReference type="EC" id="2.5.1.15" evidence="6 14"/>
<dbReference type="NCBIfam" id="TIGR01496">
    <property type="entry name" value="DHPS"/>
    <property type="match status" value="1"/>
</dbReference>
<evidence type="ECO:0000256" key="2">
    <source>
        <dbReference type="ARBA" id="ARBA00001946"/>
    </source>
</evidence>
<name>A0A4V1D943_9ALTE</name>
<dbReference type="OrthoDB" id="9811744at2"/>
<evidence type="ECO:0000256" key="4">
    <source>
        <dbReference type="ARBA" id="ARBA00009503"/>
    </source>
</evidence>
<evidence type="ECO:0000256" key="6">
    <source>
        <dbReference type="ARBA" id="ARBA00012458"/>
    </source>
</evidence>
<evidence type="ECO:0000256" key="9">
    <source>
        <dbReference type="ARBA" id="ARBA00022723"/>
    </source>
</evidence>
<evidence type="ECO:0000313" key="16">
    <source>
        <dbReference type="EMBL" id="QCF27390.1"/>
    </source>
</evidence>
<evidence type="ECO:0000256" key="12">
    <source>
        <dbReference type="ARBA" id="ARBA00030193"/>
    </source>
</evidence>
<keyword evidence="11 14" id="KW-0289">Folate biosynthesis</keyword>
<dbReference type="Pfam" id="PF00809">
    <property type="entry name" value="Pterin_bind"/>
    <property type="match status" value="1"/>
</dbReference>
<reference evidence="16 17" key="1">
    <citation type="submission" date="2018-07" db="EMBL/GenBank/DDBJ databases">
        <title>Marsedoiliclastica nanhaica gen. nov. sp. nov., a novel marine hydrocarbonoclastic bacterium isolated from an in-situ enriched hydrocarbon-degrading consortium in deep-sea sediment.</title>
        <authorList>
            <person name="Dong C."/>
            <person name="Ma T."/>
            <person name="Liu R."/>
            <person name="Shao Z."/>
        </authorList>
    </citation>
    <scope>NUCLEOTIDE SEQUENCE [LARGE SCALE GENOMIC DNA]</scope>
    <source>
        <strain evidence="17">soil36-7</strain>
    </source>
</reference>
<protein>
    <recommendedName>
        <fullName evidence="7 14">Dihydropteroate synthase</fullName>
        <shortName evidence="14">DHPS</shortName>
        <ecNumber evidence="6 14">2.5.1.15</ecNumber>
    </recommendedName>
    <alternativeName>
        <fullName evidence="12 14">Dihydropteroate pyrophosphorylase</fullName>
    </alternativeName>
</protein>
<dbReference type="PANTHER" id="PTHR20941:SF1">
    <property type="entry name" value="FOLIC ACID SYNTHESIS PROTEIN FOL1"/>
    <property type="match status" value="1"/>
</dbReference>
<keyword evidence="17" id="KW-1185">Reference proteome</keyword>
<evidence type="ECO:0000256" key="5">
    <source>
        <dbReference type="ARBA" id="ARBA00011738"/>
    </source>
</evidence>
<dbReference type="InterPro" id="IPR006390">
    <property type="entry name" value="DHP_synth_dom"/>
</dbReference>
<gene>
    <name evidence="16" type="primary">folP</name>
    <name evidence="16" type="ORF">soil367_16455</name>
</gene>
<dbReference type="GO" id="GO:0046654">
    <property type="term" value="P:tetrahydrofolate biosynthetic process"/>
    <property type="evidence" value="ECO:0007669"/>
    <property type="project" value="UniProtKB-UniPathway"/>
</dbReference>
<sequence>MQMQFASHSLDLSRPQVMGILNVTPDSFSDGGRYNSLDSALAHAERMMSAGATFIDIGGESTRPGADPVSTEQELNRVCPVVEAIRKNLDVVVSVDTSTPEVMRETARLGAGMINDVRGLQRDGAVKAAADTGLPVCIMHMQGQPKTMQTAPSYDDPVQDVLNFLKERIAVVEEAGIPRSRLILDPGFGFGKSLVHNLTLLASLRHFLDQKLPVLIGVSRKSMLGEITGRGVDERCAASIAAATLAAWQGAQIFRVHDVAETVDALKVVAALKGIEK</sequence>
<dbReference type="InterPro" id="IPR000489">
    <property type="entry name" value="Pterin-binding_dom"/>
</dbReference>
<dbReference type="KEGG" id="hmi:soil367_16455"/>
<dbReference type="InterPro" id="IPR045031">
    <property type="entry name" value="DHP_synth-like"/>
</dbReference>
<dbReference type="EMBL" id="CP031093">
    <property type="protein sequence ID" value="QCF27390.1"/>
    <property type="molecule type" value="Genomic_DNA"/>
</dbReference>
<evidence type="ECO:0000256" key="8">
    <source>
        <dbReference type="ARBA" id="ARBA00022679"/>
    </source>
</evidence>
<dbReference type="PANTHER" id="PTHR20941">
    <property type="entry name" value="FOLATE SYNTHESIS PROTEINS"/>
    <property type="match status" value="1"/>
</dbReference>
<feature type="domain" description="Pterin-binding" evidence="15">
    <location>
        <begin position="15"/>
        <end position="267"/>
    </location>
</feature>
<dbReference type="GO" id="GO:0005829">
    <property type="term" value="C:cytosol"/>
    <property type="evidence" value="ECO:0007669"/>
    <property type="project" value="TreeGrafter"/>
</dbReference>
<dbReference type="SUPFAM" id="SSF51717">
    <property type="entry name" value="Dihydropteroate synthetase-like"/>
    <property type="match status" value="1"/>
</dbReference>
<comment type="function">
    <text evidence="13 14">Catalyzes the condensation of para-aminobenzoate (pABA) with 6-hydroxymethyl-7,8-dihydropterin diphosphate (DHPt-PP) to form 7,8-dihydropteroate (H2Pte), the immediate precursor of folate derivatives.</text>
</comment>
<evidence type="ECO:0000256" key="10">
    <source>
        <dbReference type="ARBA" id="ARBA00022842"/>
    </source>
</evidence>
<dbReference type="AlphaFoldDB" id="A0A4V1D943"/>
<proteinExistence type="inferred from homology"/>
<keyword evidence="9 14" id="KW-0479">Metal-binding</keyword>
<organism evidence="16 17">
    <name type="scientific">Hydrocarboniclastica marina</name>
    <dbReference type="NCBI Taxonomy" id="2259620"/>
    <lineage>
        <taxon>Bacteria</taxon>
        <taxon>Pseudomonadati</taxon>
        <taxon>Pseudomonadota</taxon>
        <taxon>Gammaproteobacteria</taxon>
        <taxon>Alteromonadales</taxon>
        <taxon>Alteromonadaceae</taxon>
        <taxon>Hydrocarboniclastica</taxon>
    </lineage>
</organism>
<dbReference type="PROSITE" id="PS50972">
    <property type="entry name" value="PTERIN_BINDING"/>
    <property type="match status" value="1"/>
</dbReference>
<dbReference type="FunFam" id="3.20.20.20:FF:000004">
    <property type="entry name" value="Dihydropteroate synthase"/>
    <property type="match status" value="1"/>
</dbReference>
<dbReference type="PROSITE" id="PS00792">
    <property type="entry name" value="DHPS_1"/>
    <property type="match status" value="1"/>
</dbReference>
<evidence type="ECO:0000256" key="7">
    <source>
        <dbReference type="ARBA" id="ARBA00016919"/>
    </source>
</evidence>
<comment type="similarity">
    <text evidence="4 14">Belongs to the DHPS family.</text>
</comment>
<dbReference type="UniPathway" id="UPA00077">
    <property type="reaction ID" value="UER00156"/>
</dbReference>
<accession>A0A4V1D943</accession>
<dbReference type="GO" id="GO:0046872">
    <property type="term" value="F:metal ion binding"/>
    <property type="evidence" value="ECO:0007669"/>
    <property type="project" value="UniProtKB-KW"/>
</dbReference>
<dbReference type="Proteomes" id="UP000298049">
    <property type="component" value="Chromosome"/>
</dbReference>
<evidence type="ECO:0000256" key="1">
    <source>
        <dbReference type="ARBA" id="ARBA00000012"/>
    </source>
</evidence>
<evidence type="ECO:0000313" key="17">
    <source>
        <dbReference type="Proteomes" id="UP000298049"/>
    </source>
</evidence>